<dbReference type="KEGG" id="ppd:Ppro_0803"/>
<dbReference type="STRING" id="338966.Ppro_0803"/>
<accession>A1AM63</accession>
<dbReference type="HOGENOM" id="CLU_893858_0_0_7"/>
<dbReference type="InterPro" id="IPR018060">
    <property type="entry name" value="HTH_AraC"/>
</dbReference>
<keyword evidence="3" id="KW-0804">Transcription</keyword>
<evidence type="ECO:0000256" key="1">
    <source>
        <dbReference type="ARBA" id="ARBA00023015"/>
    </source>
</evidence>
<name>A1AM63_PELPD</name>
<keyword evidence="2" id="KW-0238">DNA-binding</keyword>
<dbReference type="SMART" id="SM00342">
    <property type="entry name" value="HTH_ARAC"/>
    <property type="match status" value="1"/>
</dbReference>
<organism evidence="5 6">
    <name type="scientific">Pelobacter propionicus (strain DSM 2379 / NBRC 103807 / OttBd1)</name>
    <dbReference type="NCBI Taxonomy" id="338966"/>
    <lineage>
        <taxon>Bacteria</taxon>
        <taxon>Pseudomonadati</taxon>
        <taxon>Thermodesulfobacteriota</taxon>
        <taxon>Desulfuromonadia</taxon>
        <taxon>Desulfuromonadales</taxon>
        <taxon>Desulfuromonadaceae</taxon>
        <taxon>Pelobacter</taxon>
    </lineage>
</organism>
<dbReference type="PROSITE" id="PS01124">
    <property type="entry name" value="HTH_ARAC_FAMILY_2"/>
    <property type="match status" value="1"/>
</dbReference>
<dbReference type="PANTHER" id="PTHR47893">
    <property type="entry name" value="REGULATORY PROTEIN PCHR"/>
    <property type="match status" value="1"/>
</dbReference>
<dbReference type="RefSeq" id="WP_011734745.1">
    <property type="nucleotide sequence ID" value="NC_008609.1"/>
</dbReference>
<evidence type="ECO:0000256" key="3">
    <source>
        <dbReference type="ARBA" id="ARBA00023163"/>
    </source>
</evidence>
<dbReference type="SUPFAM" id="SSF46689">
    <property type="entry name" value="Homeodomain-like"/>
    <property type="match status" value="2"/>
</dbReference>
<dbReference type="PANTHER" id="PTHR47893:SF1">
    <property type="entry name" value="REGULATORY PROTEIN PCHR"/>
    <property type="match status" value="1"/>
</dbReference>
<dbReference type="AlphaFoldDB" id="A1AM63"/>
<dbReference type="EMBL" id="CP000482">
    <property type="protein sequence ID" value="ABK98433.1"/>
    <property type="molecule type" value="Genomic_DNA"/>
</dbReference>
<keyword evidence="6" id="KW-1185">Reference proteome</keyword>
<protein>
    <submittedName>
        <fullName evidence="5">Transcriptional regulator, AraC family</fullName>
    </submittedName>
</protein>
<dbReference type="GO" id="GO:0003700">
    <property type="term" value="F:DNA-binding transcription factor activity"/>
    <property type="evidence" value="ECO:0007669"/>
    <property type="project" value="InterPro"/>
</dbReference>
<dbReference type="InterPro" id="IPR053142">
    <property type="entry name" value="PchR_regulatory_protein"/>
</dbReference>
<dbReference type="Gene3D" id="1.10.10.60">
    <property type="entry name" value="Homeodomain-like"/>
    <property type="match status" value="2"/>
</dbReference>
<feature type="domain" description="HTH araC/xylS-type" evidence="4">
    <location>
        <begin position="191"/>
        <end position="289"/>
    </location>
</feature>
<evidence type="ECO:0000256" key="2">
    <source>
        <dbReference type="ARBA" id="ARBA00023125"/>
    </source>
</evidence>
<dbReference type="PRINTS" id="PR00032">
    <property type="entry name" value="HTHARAC"/>
</dbReference>
<dbReference type="Proteomes" id="UP000006732">
    <property type="component" value="Chromosome"/>
</dbReference>
<proteinExistence type="predicted"/>
<gene>
    <name evidence="5" type="ordered locus">Ppro_0803</name>
</gene>
<dbReference type="InterPro" id="IPR020449">
    <property type="entry name" value="Tscrpt_reg_AraC-type_HTH"/>
</dbReference>
<evidence type="ECO:0000313" key="5">
    <source>
        <dbReference type="EMBL" id="ABK98433.1"/>
    </source>
</evidence>
<evidence type="ECO:0000313" key="6">
    <source>
        <dbReference type="Proteomes" id="UP000006732"/>
    </source>
</evidence>
<keyword evidence="1" id="KW-0805">Transcription regulation</keyword>
<dbReference type="eggNOG" id="COG2207">
    <property type="taxonomic scope" value="Bacteria"/>
</dbReference>
<dbReference type="Pfam" id="PF12833">
    <property type="entry name" value="HTH_18"/>
    <property type="match status" value="1"/>
</dbReference>
<dbReference type="GO" id="GO:0043565">
    <property type="term" value="F:sequence-specific DNA binding"/>
    <property type="evidence" value="ECO:0007669"/>
    <property type="project" value="InterPro"/>
</dbReference>
<dbReference type="InterPro" id="IPR009057">
    <property type="entry name" value="Homeodomain-like_sf"/>
</dbReference>
<sequence length="311" mass="34731">MKNGNTVPLSWFSPARNCWALQTLQVELVQSARSRGDIRCEVVTEDHWQVIFMLEGELQECVVNDNGCHLQQLAGEERCSLRYLTRGMRLNEGSQDSGGGRLLIRLASPELFGTGRLRREADELQRQGAAALTIPATPQMLRTAADILAHSVRPDNLLPVMSGALDLLRQIAHSRELSRVPSADREKSAVDAACKLLEASMDNPPSLEELATQVGMSATRFKQAFSRIRGVPPFAYLRNLRLERAMCLLRYEGLRVTEVALEVGYNNFSHFAKIFEARFGIVPSRVRRETMVRLVALLYGLHALALCAEMV</sequence>
<reference evidence="5 6" key="1">
    <citation type="submission" date="2006-10" db="EMBL/GenBank/DDBJ databases">
        <title>Complete sequence of chromosome of Pelobacter propionicus DSM 2379.</title>
        <authorList>
            <consortium name="US DOE Joint Genome Institute"/>
            <person name="Copeland A."/>
            <person name="Lucas S."/>
            <person name="Lapidus A."/>
            <person name="Barry K."/>
            <person name="Detter J.C."/>
            <person name="Glavina del Rio T."/>
            <person name="Hammon N."/>
            <person name="Israni S."/>
            <person name="Dalin E."/>
            <person name="Tice H."/>
            <person name="Pitluck S."/>
            <person name="Saunders E."/>
            <person name="Brettin T."/>
            <person name="Bruce D."/>
            <person name="Han C."/>
            <person name="Tapia R."/>
            <person name="Schmutz J."/>
            <person name="Larimer F."/>
            <person name="Land M."/>
            <person name="Hauser L."/>
            <person name="Kyrpides N."/>
            <person name="Kim E."/>
            <person name="Lovley D."/>
            <person name="Richardson P."/>
        </authorList>
    </citation>
    <scope>NUCLEOTIDE SEQUENCE [LARGE SCALE GENOMIC DNA]</scope>
    <source>
        <strain evidence="6">DSM 2379 / NBRC 103807 / OttBd1</strain>
    </source>
</reference>
<evidence type="ECO:0000259" key="4">
    <source>
        <dbReference type="PROSITE" id="PS01124"/>
    </source>
</evidence>